<accession>A0ABT1WHS6</accession>
<dbReference type="PANTHER" id="PTHR30204:SF93">
    <property type="entry name" value="HTH MERR-TYPE DOMAIN-CONTAINING PROTEIN"/>
    <property type="match status" value="1"/>
</dbReference>
<dbReference type="InterPro" id="IPR047057">
    <property type="entry name" value="MerR_fam"/>
</dbReference>
<gene>
    <name evidence="7" type="primary">merD</name>
    <name evidence="7" type="ORF">NQT62_06005</name>
</gene>
<evidence type="ECO:0000259" key="6">
    <source>
        <dbReference type="PROSITE" id="PS50937"/>
    </source>
</evidence>
<evidence type="ECO:0000256" key="4">
    <source>
        <dbReference type="ARBA" id="ARBA00023163"/>
    </source>
</evidence>
<keyword evidence="8" id="KW-1185">Reference proteome</keyword>
<dbReference type="CDD" id="cd01111">
    <property type="entry name" value="HTH_MerD"/>
    <property type="match status" value="1"/>
</dbReference>
<dbReference type="Gene3D" id="1.10.1660.10">
    <property type="match status" value="1"/>
</dbReference>
<evidence type="ECO:0000313" key="7">
    <source>
        <dbReference type="EMBL" id="MCQ8895989.1"/>
    </source>
</evidence>
<dbReference type="Pfam" id="PF13411">
    <property type="entry name" value="MerR_1"/>
    <property type="match status" value="1"/>
</dbReference>
<dbReference type="EMBL" id="JANIGO010000002">
    <property type="protein sequence ID" value="MCQ8895989.1"/>
    <property type="molecule type" value="Genomic_DNA"/>
</dbReference>
<dbReference type="NCBIfam" id="NF033783">
    <property type="entry name" value="coreg_MerD"/>
    <property type="match status" value="1"/>
</dbReference>
<dbReference type="SMART" id="SM00422">
    <property type="entry name" value="HTH_MERR"/>
    <property type="match status" value="1"/>
</dbReference>
<name>A0ABT1WHS6_9BURK</name>
<dbReference type="Proteomes" id="UP001204142">
    <property type="component" value="Unassembled WGS sequence"/>
</dbReference>
<dbReference type="InterPro" id="IPR009061">
    <property type="entry name" value="DNA-bd_dom_put_sf"/>
</dbReference>
<keyword evidence="2" id="KW-0805">Transcription regulation</keyword>
<keyword evidence="3" id="KW-0238">DNA-binding</keyword>
<sequence>MNAYTVSRLAFDAGVSVHIVRDYLLRGLLRPVACTTGGYGLFDDAALQRLCFVRAAFEAGIGLDVLARLYRALDAADGDEVAAQLAVLRQFVERRREALADLEVQLATMPTEPAQHAESLP</sequence>
<organism evidence="7 8">
    <name type="scientific">Limnobacter humi</name>
    <dbReference type="NCBI Taxonomy" id="1778671"/>
    <lineage>
        <taxon>Bacteria</taxon>
        <taxon>Pseudomonadati</taxon>
        <taxon>Pseudomonadota</taxon>
        <taxon>Betaproteobacteria</taxon>
        <taxon>Burkholderiales</taxon>
        <taxon>Burkholderiaceae</taxon>
        <taxon>Limnobacter</taxon>
    </lineage>
</organism>
<dbReference type="InterPro" id="IPR000551">
    <property type="entry name" value="MerR-type_HTH_dom"/>
</dbReference>
<feature type="domain" description="HTH merR-type" evidence="6">
    <location>
        <begin position="3"/>
        <end position="72"/>
    </location>
</feature>
<evidence type="ECO:0000313" key="8">
    <source>
        <dbReference type="Proteomes" id="UP001204142"/>
    </source>
</evidence>
<reference evidence="7 8" key="1">
    <citation type="submission" date="2022-07" db="EMBL/GenBank/DDBJ databases">
        <authorList>
            <person name="Xamxidin M."/>
            <person name="Wu M."/>
        </authorList>
    </citation>
    <scope>NUCLEOTIDE SEQUENCE [LARGE SCALE GENOMIC DNA]</scope>
    <source>
        <strain evidence="7 8">NBRC 111650</strain>
    </source>
</reference>
<dbReference type="InterPro" id="IPR011797">
    <property type="entry name" value="MerD"/>
</dbReference>
<dbReference type="NCBIfam" id="TIGR02054">
    <property type="entry name" value="MerD"/>
    <property type="match status" value="1"/>
</dbReference>
<dbReference type="SUPFAM" id="SSF46955">
    <property type="entry name" value="Putative DNA-binding domain"/>
    <property type="match status" value="1"/>
</dbReference>
<evidence type="ECO:0000256" key="2">
    <source>
        <dbReference type="ARBA" id="ARBA00023015"/>
    </source>
</evidence>
<dbReference type="PANTHER" id="PTHR30204">
    <property type="entry name" value="REDOX-CYCLING DRUG-SENSING TRANSCRIPTIONAL ACTIVATOR SOXR"/>
    <property type="match status" value="1"/>
</dbReference>
<evidence type="ECO:0000256" key="1">
    <source>
        <dbReference type="ARBA" id="ARBA00019396"/>
    </source>
</evidence>
<dbReference type="RefSeq" id="WP_018228481.1">
    <property type="nucleotide sequence ID" value="NZ_JANIGO010000002.1"/>
</dbReference>
<keyword evidence="4" id="KW-0804">Transcription</keyword>
<evidence type="ECO:0000256" key="5">
    <source>
        <dbReference type="ARBA" id="ARBA00032882"/>
    </source>
</evidence>
<comment type="caution">
    <text evidence="7">The sequence shown here is derived from an EMBL/GenBank/DDBJ whole genome shotgun (WGS) entry which is preliminary data.</text>
</comment>
<dbReference type="PRINTS" id="PR00040">
    <property type="entry name" value="HTHMERR"/>
</dbReference>
<protein>
    <recommendedName>
        <fullName evidence="1">HTH-type transcriptional regulator MerD</fullName>
    </recommendedName>
    <alternativeName>
        <fullName evidence="5">Mercuric resistance protein MerD</fullName>
    </alternativeName>
</protein>
<evidence type="ECO:0000256" key="3">
    <source>
        <dbReference type="ARBA" id="ARBA00023125"/>
    </source>
</evidence>
<dbReference type="PROSITE" id="PS50937">
    <property type="entry name" value="HTH_MERR_2"/>
    <property type="match status" value="1"/>
</dbReference>
<proteinExistence type="predicted"/>